<dbReference type="UniPathway" id="UPA00035">
    <property type="reaction ID" value="UER00043"/>
</dbReference>
<dbReference type="NCBIfam" id="NF001377">
    <property type="entry name" value="PRK00278.2-4"/>
    <property type="match status" value="1"/>
</dbReference>
<dbReference type="InterPro" id="IPR011060">
    <property type="entry name" value="RibuloseP-bd_barrel"/>
</dbReference>
<dbReference type="PANTHER" id="PTHR22854">
    <property type="entry name" value="TRYPTOPHAN BIOSYNTHESIS PROTEIN"/>
    <property type="match status" value="1"/>
</dbReference>
<evidence type="ECO:0000256" key="2">
    <source>
        <dbReference type="ARBA" id="ARBA00004696"/>
    </source>
</evidence>
<dbReference type="AlphaFoldDB" id="A0A7W6R9U1"/>
<name>A0A7W6R9U1_9PROT</name>
<reference evidence="12 13" key="1">
    <citation type="submission" date="2020-08" db="EMBL/GenBank/DDBJ databases">
        <title>Genome sequencing of Purple Non-Sulfur Bacteria from various extreme environments.</title>
        <authorList>
            <person name="Mayer M."/>
        </authorList>
    </citation>
    <scope>NUCLEOTIDE SEQUENCE [LARGE SCALE GENOMIC DNA]</scope>
    <source>
        <strain evidence="12 13">JA131</strain>
    </source>
</reference>
<dbReference type="Proteomes" id="UP000554286">
    <property type="component" value="Unassembled WGS sequence"/>
</dbReference>
<evidence type="ECO:0000313" key="13">
    <source>
        <dbReference type="Proteomes" id="UP000554286"/>
    </source>
</evidence>
<dbReference type="InterPro" id="IPR045186">
    <property type="entry name" value="Indole-3-glycerol_P_synth"/>
</dbReference>
<dbReference type="EMBL" id="JACIGK010000001">
    <property type="protein sequence ID" value="MBB4264402.1"/>
    <property type="molecule type" value="Genomic_DNA"/>
</dbReference>
<dbReference type="FunFam" id="3.20.20.70:FF:000024">
    <property type="entry name" value="Indole-3-glycerol phosphate synthase"/>
    <property type="match status" value="1"/>
</dbReference>
<dbReference type="NCBIfam" id="NF001370">
    <property type="entry name" value="PRK00278.1-2"/>
    <property type="match status" value="1"/>
</dbReference>
<comment type="caution">
    <text evidence="12">The sequence shown here is derived from an EMBL/GenBank/DDBJ whole genome shotgun (WGS) entry which is preliminary data.</text>
</comment>
<accession>A0A7W6R9U1</accession>
<evidence type="ECO:0000256" key="7">
    <source>
        <dbReference type="ARBA" id="ARBA00022822"/>
    </source>
</evidence>
<dbReference type="Pfam" id="PF00218">
    <property type="entry name" value="IGPS"/>
    <property type="match status" value="1"/>
</dbReference>
<comment type="catalytic activity">
    <reaction evidence="1 10">
        <text>1-(2-carboxyphenylamino)-1-deoxy-D-ribulose 5-phosphate + H(+) = (1S,2R)-1-C-(indol-3-yl)glycerol 3-phosphate + CO2 + H2O</text>
        <dbReference type="Rhea" id="RHEA:23476"/>
        <dbReference type="ChEBI" id="CHEBI:15377"/>
        <dbReference type="ChEBI" id="CHEBI:15378"/>
        <dbReference type="ChEBI" id="CHEBI:16526"/>
        <dbReference type="ChEBI" id="CHEBI:58613"/>
        <dbReference type="ChEBI" id="CHEBI:58866"/>
        <dbReference type="EC" id="4.1.1.48"/>
    </reaction>
</comment>
<dbReference type="PROSITE" id="PS00614">
    <property type="entry name" value="IGPS"/>
    <property type="match status" value="1"/>
</dbReference>
<feature type="domain" description="Indole-3-glycerol phosphate synthase" evidence="11">
    <location>
        <begin position="5"/>
        <end position="264"/>
    </location>
</feature>
<dbReference type="Gene3D" id="3.20.20.70">
    <property type="entry name" value="Aldolase class I"/>
    <property type="match status" value="1"/>
</dbReference>
<dbReference type="InterPro" id="IPR013798">
    <property type="entry name" value="Indole-3-glycerol_P_synth_dom"/>
</dbReference>
<keyword evidence="9 10" id="KW-0456">Lyase</keyword>
<keyword evidence="6 10" id="KW-0210">Decarboxylase</keyword>
<keyword evidence="13" id="KW-1185">Reference proteome</keyword>
<gene>
    <name evidence="10" type="primary">trpC</name>
    <name evidence="12" type="ORF">GGD89_000008</name>
</gene>
<comment type="pathway">
    <text evidence="2 10">Amino-acid biosynthesis; L-tryptophan biosynthesis; L-tryptophan from chorismate: step 4/5.</text>
</comment>
<dbReference type="CDD" id="cd00331">
    <property type="entry name" value="IGPS"/>
    <property type="match status" value="1"/>
</dbReference>
<evidence type="ECO:0000259" key="11">
    <source>
        <dbReference type="Pfam" id="PF00218"/>
    </source>
</evidence>
<dbReference type="GO" id="GO:0004640">
    <property type="term" value="F:phosphoribosylanthranilate isomerase activity"/>
    <property type="evidence" value="ECO:0007669"/>
    <property type="project" value="TreeGrafter"/>
</dbReference>
<proteinExistence type="inferred from homology"/>
<protein>
    <recommendedName>
        <fullName evidence="4 10">Indole-3-glycerol phosphate synthase</fullName>
        <shortName evidence="10">IGPS</shortName>
        <ecNumber evidence="3 10">4.1.1.48</ecNumber>
    </recommendedName>
</protein>
<evidence type="ECO:0000256" key="10">
    <source>
        <dbReference type="HAMAP-Rule" id="MF_00134"/>
    </source>
</evidence>
<evidence type="ECO:0000256" key="1">
    <source>
        <dbReference type="ARBA" id="ARBA00001633"/>
    </source>
</evidence>
<keyword evidence="8 10" id="KW-0057">Aromatic amino acid biosynthesis</keyword>
<evidence type="ECO:0000256" key="5">
    <source>
        <dbReference type="ARBA" id="ARBA00022605"/>
    </source>
</evidence>
<organism evidence="12 13">
    <name type="scientific">Roseospira visakhapatnamensis</name>
    <dbReference type="NCBI Taxonomy" id="390880"/>
    <lineage>
        <taxon>Bacteria</taxon>
        <taxon>Pseudomonadati</taxon>
        <taxon>Pseudomonadota</taxon>
        <taxon>Alphaproteobacteria</taxon>
        <taxon>Rhodospirillales</taxon>
        <taxon>Rhodospirillaceae</taxon>
        <taxon>Roseospira</taxon>
    </lineage>
</organism>
<dbReference type="GO" id="GO:0000162">
    <property type="term" value="P:L-tryptophan biosynthetic process"/>
    <property type="evidence" value="ECO:0007669"/>
    <property type="project" value="UniProtKB-UniRule"/>
</dbReference>
<dbReference type="InterPro" id="IPR013785">
    <property type="entry name" value="Aldolase_TIM"/>
</dbReference>
<dbReference type="SUPFAM" id="SSF51366">
    <property type="entry name" value="Ribulose-phoshate binding barrel"/>
    <property type="match status" value="1"/>
</dbReference>
<dbReference type="RefSeq" id="WP_184042049.1">
    <property type="nucleotide sequence ID" value="NZ_JACIGK010000001.1"/>
</dbReference>
<dbReference type="PANTHER" id="PTHR22854:SF2">
    <property type="entry name" value="INDOLE-3-GLYCEROL-PHOSPHATE SYNTHASE"/>
    <property type="match status" value="1"/>
</dbReference>
<dbReference type="GO" id="GO:0004425">
    <property type="term" value="F:indole-3-glycerol-phosphate synthase activity"/>
    <property type="evidence" value="ECO:0007669"/>
    <property type="project" value="UniProtKB-UniRule"/>
</dbReference>
<comment type="similarity">
    <text evidence="10">Belongs to the TrpC family.</text>
</comment>
<dbReference type="InterPro" id="IPR001468">
    <property type="entry name" value="Indole-3-GlycerolPSynthase_CS"/>
</dbReference>
<evidence type="ECO:0000256" key="4">
    <source>
        <dbReference type="ARBA" id="ARBA00018080"/>
    </source>
</evidence>
<dbReference type="EC" id="4.1.1.48" evidence="3 10"/>
<keyword evidence="5 10" id="KW-0028">Amino-acid biosynthesis</keyword>
<evidence type="ECO:0000256" key="6">
    <source>
        <dbReference type="ARBA" id="ARBA00022793"/>
    </source>
</evidence>
<dbReference type="NCBIfam" id="NF001373">
    <property type="entry name" value="PRK00278.1-6"/>
    <property type="match status" value="1"/>
</dbReference>
<evidence type="ECO:0000256" key="3">
    <source>
        <dbReference type="ARBA" id="ARBA00012362"/>
    </source>
</evidence>
<sequence>MSDVLERICATTRADLARRLADRPLSALEDEARAAPPVRPFAAALAAKVEAGSGGGGFALICEIKKASPSAGLIRPDFDPPALARAYEAGGAACLSVLTDGPYFQGDPADLIAARAACSLPVLRKDFMVDPAMVAEARAMGADAILIIMAAVDDTLAAELAAAATAWGMDALVEVHDAAEMERALRLPCPLIGVNNRNLKTLVTDLASTERLAPRLPAGRHLVCESGLRTRADLERMAAVGAHRFLIGESFMRQPDVTAAVATLLTPDR</sequence>
<evidence type="ECO:0000313" key="12">
    <source>
        <dbReference type="EMBL" id="MBB4264402.1"/>
    </source>
</evidence>
<evidence type="ECO:0000256" key="9">
    <source>
        <dbReference type="ARBA" id="ARBA00023239"/>
    </source>
</evidence>
<evidence type="ECO:0000256" key="8">
    <source>
        <dbReference type="ARBA" id="ARBA00023141"/>
    </source>
</evidence>
<keyword evidence="7 10" id="KW-0822">Tryptophan biosynthesis</keyword>
<dbReference type="HAMAP" id="MF_00134_B">
    <property type="entry name" value="IGPS_B"/>
    <property type="match status" value="1"/>
</dbReference>